<dbReference type="GO" id="GO:0008757">
    <property type="term" value="F:S-adenosylmethionine-dependent methyltransferase activity"/>
    <property type="evidence" value="ECO:0007669"/>
    <property type="project" value="InterPro"/>
</dbReference>
<dbReference type="Gene3D" id="3.40.50.150">
    <property type="entry name" value="Vaccinia Virus protein VP39"/>
    <property type="match status" value="2"/>
</dbReference>
<evidence type="ECO:0000259" key="1">
    <source>
        <dbReference type="Pfam" id="PF08241"/>
    </source>
</evidence>
<evidence type="ECO:0000313" key="2">
    <source>
        <dbReference type="EMBL" id="KAE8153436.1"/>
    </source>
</evidence>
<dbReference type="GO" id="GO:0032259">
    <property type="term" value="P:methylation"/>
    <property type="evidence" value="ECO:0007669"/>
    <property type="project" value="UniProtKB-KW"/>
</dbReference>
<dbReference type="Pfam" id="PF13489">
    <property type="entry name" value="Methyltransf_23"/>
    <property type="match status" value="1"/>
</dbReference>
<organism evidence="2 3">
    <name type="scientific">Aspergillus avenaceus</name>
    <dbReference type="NCBI Taxonomy" id="36643"/>
    <lineage>
        <taxon>Eukaryota</taxon>
        <taxon>Fungi</taxon>
        <taxon>Dikarya</taxon>
        <taxon>Ascomycota</taxon>
        <taxon>Pezizomycotina</taxon>
        <taxon>Eurotiomycetes</taxon>
        <taxon>Eurotiomycetidae</taxon>
        <taxon>Eurotiales</taxon>
        <taxon>Aspergillaceae</taxon>
        <taxon>Aspergillus</taxon>
        <taxon>Aspergillus subgen. Circumdati</taxon>
    </lineage>
</organism>
<sequence>MSSYTENNSDALGILQDPSANKFLDSIVQGLPPQSRVLSVGCRASLPILSKFSSAHHEIHGIDRSQESIDPVKSQTSGQFELAEETEYAPDLTFNAILAIHSLSHLNRAQRCSLVYKISDWLHPGGSMILATPSDHVINRCHDHVDHCAQGHSLHLNGKTIRSSLPSRKEWITLCEKAGLTLEGEVPFSGNVGDPHHTLMHFRKTVQHSMVGPFPLPEAYRGPIPLSEAAWEPFATRLVRDEFDFVLEVLKNNQKVLDVGSGYGKLPMELAARTGKAYSIEPNPDRNSIQAMNAHNSGVEIAQGSAESIPYPDSHFDAVVAMWVMQYVEDLEKSLHEIVRVTDRSAKDSRIVIVQGAPENEVVELQNTACAPVSASNPLPNHQGYLLHKAVQVFTKCGFGDIAFHRVDAYCEFLEEDVSVRCEKAADVVAGLWCLDDERYEDMKQALMPRLRAHFEDRPHAIGDQVAVLVARPLPN</sequence>
<keyword evidence="3" id="KW-1185">Reference proteome</keyword>
<dbReference type="OrthoDB" id="540004at2759"/>
<gene>
    <name evidence="2" type="ORF">BDV25DRAFT_127240</name>
</gene>
<dbReference type="InterPro" id="IPR029063">
    <property type="entry name" value="SAM-dependent_MTases_sf"/>
</dbReference>
<dbReference type="Proteomes" id="UP000325780">
    <property type="component" value="Unassembled WGS sequence"/>
</dbReference>
<dbReference type="AlphaFoldDB" id="A0A5N6U4B7"/>
<feature type="domain" description="Methyltransferase type 11" evidence="1">
    <location>
        <begin position="257"/>
        <end position="343"/>
    </location>
</feature>
<evidence type="ECO:0000313" key="3">
    <source>
        <dbReference type="Proteomes" id="UP000325780"/>
    </source>
</evidence>
<keyword evidence="2" id="KW-0808">Transferase</keyword>
<name>A0A5N6U4B7_ASPAV</name>
<dbReference type="CDD" id="cd02440">
    <property type="entry name" value="AdoMet_MTases"/>
    <property type="match status" value="1"/>
</dbReference>
<keyword evidence="2" id="KW-0489">Methyltransferase</keyword>
<accession>A0A5N6U4B7</accession>
<proteinExistence type="predicted"/>
<dbReference type="InterPro" id="IPR013216">
    <property type="entry name" value="Methyltransf_11"/>
</dbReference>
<dbReference type="SUPFAM" id="SSF53335">
    <property type="entry name" value="S-adenosyl-L-methionine-dependent methyltransferases"/>
    <property type="match status" value="2"/>
</dbReference>
<protein>
    <submittedName>
        <fullName evidence="2">Putative 2-heptaprenyl-1,4-naphthoquinone methyltransferase</fullName>
    </submittedName>
</protein>
<dbReference type="PANTHER" id="PTHR43861">
    <property type="entry name" value="TRANS-ACONITATE 2-METHYLTRANSFERASE-RELATED"/>
    <property type="match status" value="1"/>
</dbReference>
<reference evidence="2 3" key="1">
    <citation type="submission" date="2019-04" db="EMBL/GenBank/DDBJ databases">
        <title>Friends and foes A comparative genomics study of 23 Aspergillus species from section Flavi.</title>
        <authorList>
            <consortium name="DOE Joint Genome Institute"/>
            <person name="Kjaerbolling I."/>
            <person name="Vesth T."/>
            <person name="Frisvad J.C."/>
            <person name="Nybo J.L."/>
            <person name="Theobald S."/>
            <person name="Kildgaard S."/>
            <person name="Isbrandt T."/>
            <person name="Kuo A."/>
            <person name="Sato A."/>
            <person name="Lyhne E.K."/>
            <person name="Kogle M.E."/>
            <person name="Wiebenga A."/>
            <person name="Kun R.S."/>
            <person name="Lubbers R.J."/>
            <person name="Makela M.R."/>
            <person name="Barry K."/>
            <person name="Chovatia M."/>
            <person name="Clum A."/>
            <person name="Daum C."/>
            <person name="Haridas S."/>
            <person name="He G."/>
            <person name="LaButti K."/>
            <person name="Lipzen A."/>
            <person name="Mondo S."/>
            <person name="Riley R."/>
            <person name="Salamov A."/>
            <person name="Simmons B.A."/>
            <person name="Magnuson J.K."/>
            <person name="Henrissat B."/>
            <person name="Mortensen U.H."/>
            <person name="Larsen T.O."/>
            <person name="Devries R.P."/>
            <person name="Grigoriev I.V."/>
            <person name="Machida M."/>
            <person name="Baker S.E."/>
            <person name="Andersen M.R."/>
        </authorList>
    </citation>
    <scope>NUCLEOTIDE SEQUENCE [LARGE SCALE GENOMIC DNA]</scope>
    <source>
        <strain evidence="2 3">IBT 18842</strain>
    </source>
</reference>
<dbReference type="Pfam" id="PF08241">
    <property type="entry name" value="Methyltransf_11"/>
    <property type="match status" value="1"/>
</dbReference>
<dbReference type="EMBL" id="ML742039">
    <property type="protein sequence ID" value="KAE8153436.1"/>
    <property type="molecule type" value="Genomic_DNA"/>
</dbReference>